<dbReference type="RefSeq" id="WP_166781558.1">
    <property type="nucleotide sequence ID" value="NZ_JAAOYO010000005.1"/>
</dbReference>
<feature type="transmembrane region" description="Helical" evidence="1">
    <location>
        <begin position="62"/>
        <end position="85"/>
    </location>
</feature>
<evidence type="ECO:0000256" key="1">
    <source>
        <dbReference type="SAM" id="Phobius"/>
    </source>
</evidence>
<evidence type="ECO:0000313" key="2">
    <source>
        <dbReference type="EMBL" id="NII42589.1"/>
    </source>
</evidence>
<name>A0ABX0TFC4_9MICO</name>
<protein>
    <recommendedName>
        <fullName evidence="4">DUF3592 domain-containing protein</fullName>
    </recommendedName>
</protein>
<keyword evidence="3" id="KW-1185">Reference proteome</keyword>
<keyword evidence="1" id="KW-0472">Membrane</keyword>
<keyword evidence="1" id="KW-0812">Transmembrane</keyword>
<reference evidence="2 3" key="1">
    <citation type="submission" date="2020-03" db="EMBL/GenBank/DDBJ databases">
        <title>Above-ground endophytic microbial communities from plants in different locations in the United States.</title>
        <authorList>
            <person name="Frank C."/>
        </authorList>
    </citation>
    <scope>NUCLEOTIDE SEQUENCE [LARGE SCALE GENOMIC DNA]</scope>
    <source>
        <strain evidence="2 3">WW7</strain>
    </source>
</reference>
<keyword evidence="1" id="KW-1133">Transmembrane helix</keyword>
<feature type="transmembrane region" description="Helical" evidence="1">
    <location>
        <begin position="36"/>
        <end position="56"/>
    </location>
</feature>
<proteinExistence type="predicted"/>
<gene>
    <name evidence="2" type="ORF">E9228_003258</name>
</gene>
<comment type="caution">
    <text evidence="2">The sequence shown here is derived from an EMBL/GenBank/DDBJ whole genome shotgun (WGS) entry which is preliminary data.</text>
</comment>
<dbReference type="EMBL" id="JAAOYO010000005">
    <property type="protein sequence ID" value="NII42589.1"/>
    <property type="molecule type" value="Genomic_DNA"/>
</dbReference>
<dbReference type="Proteomes" id="UP001318300">
    <property type="component" value="Unassembled WGS sequence"/>
</dbReference>
<evidence type="ECO:0000313" key="3">
    <source>
        <dbReference type="Proteomes" id="UP001318300"/>
    </source>
</evidence>
<organism evidence="2 3">
    <name type="scientific">Curtobacterium salicis</name>
    <dbReference type="NCBI Taxonomy" id="1779862"/>
    <lineage>
        <taxon>Bacteria</taxon>
        <taxon>Bacillati</taxon>
        <taxon>Actinomycetota</taxon>
        <taxon>Actinomycetes</taxon>
        <taxon>Micrococcales</taxon>
        <taxon>Microbacteriaceae</taxon>
        <taxon>Curtobacterium</taxon>
    </lineage>
</organism>
<sequence>MMDPRALATDELRPGERLLWVGQSDPARLFTGRDAFLVPFSLFWCGFVAFWEISAIRSGAPWFFALFGGVFVLIGLYMLIGRFILKRHRKRTEAYAVTDRRAFVTTGTASRETDVVRADRTVNRSGGHVSVEWNDQGGTGSLFRRSNPAAAVYANTGLDGIASPRPFAFYDVSDGKALVQALDDAARR</sequence>
<accession>A0ABX0TFC4</accession>
<evidence type="ECO:0008006" key="4">
    <source>
        <dbReference type="Google" id="ProtNLM"/>
    </source>
</evidence>